<keyword evidence="6" id="KW-1185">Reference proteome</keyword>
<evidence type="ECO:0000313" key="6">
    <source>
        <dbReference type="Proteomes" id="UP000014500"/>
    </source>
</evidence>
<dbReference type="InterPro" id="IPR002893">
    <property type="entry name" value="Znf_MYND"/>
</dbReference>
<evidence type="ECO:0000256" key="1">
    <source>
        <dbReference type="ARBA" id="ARBA00022723"/>
    </source>
</evidence>
<dbReference type="Pfam" id="PF01753">
    <property type="entry name" value="zf-MYND"/>
    <property type="match status" value="1"/>
</dbReference>
<dbReference type="Gene3D" id="6.10.140.2220">
    <property type="match status" value="1"/>
</dbReference>
<reference evidence="6" key="1">
    <citation type="submission" date="2011-05" db="EMBL/GenBank/DDBJ databases">
        <authorList>
            <person name="Richards S.R."/>
            <person name="Qu J."/>
            <person name="Jiang H."/>
            <person name="Jhangiani S.N."/>
            <person name="Agravi P."/>
            <person name="Goodspeed R."/>
            <person name="Gross S."/>
            <person name="Mandapat C."/>
            <person name="Jackson L."/>
            <person name="Mathew T."/>
            <person name="Pu L."/>
            <person name="Thornton R."/>
            <person name="Saada N."/>
            <person name="Wilczek-Boney K.B."/>
            <person name="Lee S."/>
            <person name="Kovar C."/>
            <person name="Wu Y."/>
            <person name="Scherer S.E."/>
            <person name="Worley K.C."/>
            <person name="Muzny D.M."/>
            <person name="Gibbs R."/>
        </authorList>
    </citation>
    <scope>NUCLEOTIDE SEQUENCE</scope>
    <source>
        <strain evidence="6">Brora</strain>
    </source>
</reference>
<evidence type="ECO:0000313" key="5">
    <source>
        <dbReference type="EnsemblMetazoa" id="SMAR012608-PA"/>
    </source>
</evidence>
<organism evidence="5 6">
    <name type="scientific">Strigamia maritima</name>
    <name type="common">European centipede</name>
    <name type="synonym">Geophilus maritimus</name>
    <dbReference type="NCBI Taxonomy" id="126957"/>
    <lineage>
        <taxon>Eukaryota</taxon>
        <taxon>Metazoa</taxon>
        <taxon>Ecdysozoa</taxon>
        <taxon>Arthropoda</taxon>
        <taxon>Myriapoda</taxon>
        <taxon>Chilopoda</taxon>
        <taxon>Pleurostigmophora</taxon>
        <taxon>Geophilomorpha</taxon>
        <taxon>Linotaeniidae</taxon>
        <taxon>Strigamia</taxon>
    </lineage>
</organism>
<dbReference type="EnsemblMetazoa" id="SMAR012608-RA">
    <property type="protein sequence ID" value="SMAR012608-PA"/>
    <property type="gene ID" value="SMAR012608"/>
</dbReference>
<dbReference type="SUPFAM" id="SSF144232">
    <property type="entry name" value="HIT/MYND zinc finger-like"/>
    <property type="match status" value="1"/>
</dbReference>
<evidence type="ECO:0000256" key="3">
    <source>
        <dbReference type="ARBA" id="ARBA00022833"/>
    </source>
</evidence>
<dbReference type="GO" id="GO:0008270">
    <property type="term" value="F:zinc ion binding"/>
    <property type="evidence" value="ECO:0007669"/>
    <property type="project" value="UniProtKB-KW"/>
</dbReference>
<keyword evidence="3" id="KW-0862">Zinc</keyword>
<name>T1JFJ4_STRMM</name>
<feature type="domain" description="MYND-type" evidence="4">
    <location>
        <begin position="291"/>
        <end position="338"/>
    </location>
</feature>
<dbReference type="AlphaFoldDB" id="T1JFJ4"/>
<dbReference type="Proteomes" id="UP000014500">
    <property type="component" value="Unassembled WGS sequence"/>
</dbReference>
<dbReference type="EMBL" id="JH432170">
    <property type="status" value="NOT_ANNOTATED_CDS"/>
    <property type="molecule type" value="Genomic_DNA"/>
</dbReference>
<dbReference type="PhylomeDB" id="T1JFJ4"/>
<dbReference type="eggNOG" id="ENOG502S1UW">
    <property type="taxonomic scope" value="Eukaryota"/>
</dbReference>
<keyword evidence="1" id="KW-0479">Metal-binding</keyword>
<accession>T1JFJ4</accession>
<evidence type="ECO:0000256" key="2">
    <source>
        <dbReference type="ARBA" id="ARBA00022771"/>
    </source>
</evidence>
<protein>
    <recommendedName>
        <fullName evidence="4">MYND-type domain-containing protein</fullName>
    </recommendedName>
</protein>
<proteinExistence type="predicted"/>
<keyword evidence="2" id="KW-0863">Zinc-finger</keyword>
<evidence type="ECO:0000259" key="4">
    <source>
        <dbReference type="Pfam" id="PF01753"/>
    </source>
</evidence>
<dbReference type="HOGENOM" id="CLU_038977_0_0_1"/>
<reference evidence="5" key="2">
    <citation type="submission" date="2015-02" db="UniProtKB">
        <authorList>
            <consortium name="EnsemblMetazoa"/>
        </authorList>
    </citation>
    <scope>IDENTIFICATION</scope>
</reference>
<sequence>MRFVNLKKKLRYTTCYERISSLGCGPNFVLNRVSDFKTMIKDQGVKFWFRFWLNFSFHSEIIEEPMVTNTHTIDVMRILCGLIHNKFLEGSPKDTMNYCLNIFTNVMTEGSGAKITSIKNVNEEKKLEQEDQNNSLTAFLEYHFGCALCEVFYVWLEAAPTFDSKINYWTCPELYFRPDFQPRLIEHYFVHAWGVRVLHLLGVDEEAIPWMNILLMEKKKIVKFDLEDNVDNCSTLDEKNFEEMECWDKKLQVMRARLVSVDEFKNEPKKGLNKTIPSKTVLKSRKATPRCAFCFNTDSFITKLKKCSLCVSDKKVPPNYYCGVSCQTEDWFRNHAKEHFTSLPYIQIKPGMIENSTENESKLFTASLFDN</sequence>
<dbReference type="STRING" id="126957.T1JFJ4"/>